<evidence type="ECO:0000313" key="2">
    <source>
        <dbReference type="Proteomes" id="UP000762253"/>
    </source>
</evidence>
<reference evidence="1 2" key="1">
    <citation type="submission" date="2018-06" db="EMBL/GenBank/DDBJ databases">
        <title>Comparative genomics of Brasilonema spp. strains.</title>
        <authorList>
            <person name="Alvarenga D.O."/>
            <person name="Fiore M.F."/>
            <person name="Varani A.M."/>
        </authorList>
    </citation>
    <scope>NUCLEOTIDE SEQUENCE [LARGE SCALE GENOMIC DNA]</scope>
    <source>
        <strain evidence="1 2">UFV-OR1</strain>
    </source>
</reference>
<protein>
    <submittedName>
        <fullName evidence="1">CopG family transcriptional regulator</fullName>
    </submittedName>
</protein>
<dbReference type="Proteomes" id="UP000762253">
    <property type="component" value="Unassembled WGS sequence"/>
</dbReference>
<proteinExistence type="predicted"/>
<sequence length="29" mass="3409">MKKLTIRCSDDEYAVLIEYCASIERTQND</sequence>
<dbReference type="EMBL" id="QMEC01000385">
    <property type="protein sequence ID" value="NMF67544.1"/>
    <property type="molecule type" value="Genomic_DNA"/>
</dbReference>
<gene>
    <name evidence="1" type="ORF">DP115_34430</name>
</gene>
<feature type="non-terminal residue" evidence="1">
    <location>
        <position position="29"/>
    </location>
</feature>
<organism evidence="1 2">
    <name type="scientific">Brasilonema octagenarum UFV-OR1</name>
    <dbReference type="NCBI Taxonomy" id="417115"/>
    <lineage>
        <taxon>Bacteria</taxon>
        <taxon>Bacillati</taxon>
        <taxon>Cyanobacteriota</taxon>
        <taxon>Cyanophyceae</taxon>
        <taxon>Nostocales</taxon>
        <taxon>Scytonemataceae</taxon>
        <taxon>Brasilonema</taxon>
        <taxon>Octagenarum group</taxon>
    </lineage>
</organism>
<accession>A0ABX1ML42</accession>
<name>A0ABX1ML42_9CYAN</name>
<keyword evidence="2" id="KW-1185">Reference proteome</keyword>
<evidence type="ECO:0000313" key="1">
    <source>
        <dbReference type="EMBL" id="NMF67544.1"/>
    </source>
</evidence>
<comment type="caution">
    <text evidence="1">The sequence shown here is derived from an EMBL/GenBank/DDBJ whole genome shotgun (WGS) entry which is preliminary data.</text>
</comment>